<dbReference type="AlphaFoldDB" id="A0A485LVY7"/>
<dbReference type="GO" id="GO:0016783">
    <property type="term" value="F:sulfurtransferase activity"/>
    <property type="evidence" value="ECO:0007669"/>
    <property type="project" value="InterPro"/>
</dbReference>
<reference evidence="3" key="1">
    <citation type="submission" date="2019-03" db="EMBL/GenBank/DDBJ databases">
        <authorList>
            <person name="Hao L."/>
        </authorList>
    </citation>
    <scope>NUCLEOTIDE SEQUENCE</scope>
</reference>
<dbReference type="GO" id="GO:0006777">
    <property type="term" value="P:Mo-molybdopterin cofactor biosynthetic process"/>
    <property type="evidence" value="ECO:0007669"/>
    <property type="project" value="UniProtKB-KW"/>
</dbReference>
<dbReference type="Gene3D" id="3.10.20.10">
    <property type="match status" value="1"/>
</dbReference>
<evidence type="ECO:0000256" key="2">
    <source>
        <dbReference type="ARBA" id="ARBA00023150"/>
    </source>
</evidence>
<gene>
    <name evidence="3" type="primary">fdhD</name>
    <name evidence="3" type="ORF">SCFA_1370005</name>
</gene>
<dbReference type="PIRSF" id="PIRSF015626">
    <property type="entry name" value="FdhD"/>
    <property type="match status" value="1"/>
</dbReference>
<dbReference type="PANTHER" id="PTHR30592:SF1">
    <property type="entry name" value="SULFUR CARRIER PROTEIN FDHD"/>
    <property type="match status" value="1"/>
</dbReference>
<keyword evidence="2" id="KW-0501">Molybdenum cofactor biosynthesis</keyword>
<dbReference type="EMBL" id="CAADRN010000043">
    <property type="protein sequence ID" value="VFU11782.1"/>
    <property type="molecule type" value="Genomic_DNA"/>
</dbReference>
<dbReference type="SUPFAM" id="SSF53927">
    <property type="entry name" value="Cytidine deaminase-like"/>
    <property type="match status" value="1"/>
</dbReference>
<protein>
    <submittedName>
        <fullName evidence="3">Sulfur carrier protein FdhD (Required for formate dehydrogenase activity, subunit FdhD)</fullName>
    </submittedName>
</protein>
<name>A0A485LVY7_9ZZZZ</name>
<proteinExistence type="inferred from homology"/>
<sequence length="268" mass="29321">MPEAVSRAEMKGVAANTVCDRFSDEGWVRTTVHVPRETELTIHINQQPLVKILCTAAKLDCLVFGYLYAEEIISGLGDVTSIQVRVSEKEALADVRLSNLAYELPTLRTLGCSGSAVFKNQGLQVDSELVVTPGEVLSLMKQFHEQMELYRLSGGVHTSALADNKNLLVMAEDIGRHNTLNKIQGECLLREISTRGRLLLTTGRISSEMLLKAAKMQAPIVVSRHAPTKNAIMLAQDLGIALVGQVKGDRLAVFIHPERLGCSINQYG</sequence>
<accession>A0A485LVY7</accession>
<keyword evidence="1" id="KW-0963">Cytoplasm</keyword>
<dbReference type="InterPro" id="IPR016193">
    <property type="entry name" value="Cytidine_deaminase-like"/>
</dbReference>
<evidence type="ECO:0000256" key="1">
    <source>
        <dbReference type="ARBA" id="ARBA00022490"/>
    </source>
</evidence>
<organism evidence="3">
    <name type="scientific">anaerobic digester metagenome</name>
    <dbReference type="NCBI Taxonomy" id="1263854"/>
    <lineage>
        <taxon>unclassified sequences</taxon>
        <taxon>metagenomes</taxon>
        <taxon>ecological metagenomes</taxon>
    </lineage>
</organism>
<dbReference type="PANTHER" id="PTHR30592">
    <property type="entry name" value="FORMATE DEHYDROGENASE"/>
    <property type="match status" value="1"/>
</dbReference>
<dbReference type="Gene3D" id="3.40.140.10">
    <property type="entry name" value="Cytidine Deaminase, domain 2"/>
    <property type="match status" value="1"/>
</dbReference>
<dbReference type="InterPro" id="IPR003786">
    <property type="entry name" value="FdhD"/>
</dbReference>
<dbReference type="HAMAP" id="MF_00187">
    <property type="entry name" value="FdhD"/>
    <property type="match status" value="1"/>
</dbReference>
<dbReference type="Pfam" id="PF02634">
    <property type="entry name" value="FdhD-NarQ"/>
    <property type="match status" value="1"/>
</dbReference>
<evidence type="ECO:0000313" key="3">
    <source>
        <dbReference type="EMBL" id="VFU11782.1"/>
    </source>
</evidence>